<sequence>MAGRWWRRAKIGAAAVAILLLALQALVLWLESAKGRAALARLVAEKLANSLRQPVAVGDVRLQLLPLQLSVQNLRVGPESHPAVEIAGAQVNLGSFQLADREIGLNLVQVKGLRVRSQAAFGVSSGGGGTPLRVSVRQLVVQDASLDQLQLAPGFLLSVSDFQLMVSGRPERGFQGAFLRAGAFKLEGTGGQPLSGSLEAWGRVFPGKIELRRLILQASGVNANVSGEVAWTPAVAVRLAGLVMGDLAQVDEFFGIGIGLAGQVQAHSTITVSGDGFAVDAEVASQAVRVVGFEVNELAGRVHVSPDGVEATLDSGRFAGGQVEGSYQLADFGPTFNHRVALRGHGVGIDDFLSFLGIGRGGLAARASVNAELAWEGSQIGQGKGVAVVRLSPAGDGVPAEGQLVVALRGDDALHFEARNLALSGGSVSWQGTLALGSWIPQWSVASPGVPLEAVSSLLAGWVGQPLLPESLSGTAVFDLTISGPFTDLTVAGPVALSPVCLGPIEADALEGEINLSQGALRFSHGKLALGSGTIRFSGELDLKQASPGLRLDYAGRSLPLSRFARWAGLKFPLEGTGAVTGVLSGNLDRPELDAQLKFEGVSVVGLPLGQGEAHATLQHQVLRVEPLTLGGVSGSLEVDFATHRVSVITRVRGLGLEPLSPVLARLLGGQVEAEFVGDFPWEEPAGRFTLESAQGVAGEVTLGSQGLVASLRRPNRWSFSAEVKQEKRSYSGSATLQVDSLSLLLKDLLGSEVPVEGELEAQMRLALGPSGPPSLFGTITKAVLVAEGEKVSLTNPAPFTLQGLHFELPGLDLSGPSAQLFLRGSRQLDGSLSGNISASVPASLVGILWREAAPRGRLEVVGEISGTEAAPRVEGVLRLEGGSLRIPGLPAPVTGIDGVAELAGDVMSLRKVRFAFQGGTGTCSGQLRLWPALELDLALNVSGVRWPLTQGFEPSLDGELRLGGDLSSLQLSGQLSLRRSVYRRDVSLQRLVLEELAAPERAAAGERGLVGFDVRIAIPGTLEVHTPLARVVAQGELRLVGDSSQPGLLGQVELLPGGELELAGVTYEVERASIRFVDANRIRPVVDLQARGLVQNFTVTVGLSGTLDRLVPTLSSDPPLPESDILALVALGVSPTSTGTGAASASAMASSFITEQLTGAVTSRTRTLLALDQLRIDPFVTTEAGTPTARVTMVKQLSPDWSVTVSSNLSSNREEVIQSRWRVGKDLFLEATRDTDGSYSLEVKWRRRY</sequence>
<dbReference type="OrthoDB" id="98258at2"/>
<evidence type="ECO:0000259" key="5">
    <source>
        <dbReference type="Pfam" id="PF04357"/>
    </source>
</evidence>
<evidence type="ECO:0000256" key="1">
    <source>
        <dbReference type="ARBA" id="ARBA00004167"/>
    </source>
</evidence>
<comment type="subcellular location">
    <subcellularLocation>
        <location evidence="1">Membrane</location>
        <topology evidence="1">Single-pass membrane protein</topology>
    </subcellularLocation>
</comment>
<dbReference type="GO" id="GO:0009306">
    <property type="term" value="P:protein secretion"/>
    <property type="evidence" value="ECO:0007669"/>
    <property type="project" value="InterPro"/>
</dbReference>
<proteinExistence type="predicted"/>
<feature type="domain" description="Translocation and assembly module TamB C-terminal" evidence="5">
    <location>
        <begin position="918"/>
        <end position="1250"/>
    </location>
</feature>
<keyword evidence="4" id="KW-0472">Membrane</keyword>
<evidence type="ECO:0000313" key="7">
    <source>
        <dbReference type="Proteomes" id="UP000027284"/>
    </source>
</evidence>
<comment type="caution">
    <text evidence="6">The sequence shown here is derived from an EMBL/GenBank/DDBJ whole genome shotgun (WGS) entry which is preliminary data.</text>
</comment>
<dbReference type="STRING" id="1312852.EG19_02050"/>
<evidence type="ECO:0000256" key="4">
    <source>
        <dbReference type="ARBA" id="ARBA00023136"/>
    </source>
</evidence>
<dbReference type="Proteomes" id="UP000027284">
    <property type="component" value="Unassembled WGS sequence"/>
</dbReference>
<dbReference type="PANTHER" id="PTHR36985">
    <property type="entry name" value="TRANSLOCATION AND ASSEMBLY MODULE SUBUNIT TAMB"/>
    <property type="match status" value="1"/>
</dbReference>
<gene>
    <name evidence="6" type="ORF">EG19_02050</name>
</gene>
<dbReference type="PANTHER" id="PTHR36985:SF1">
    <property type="entry name" value="TRANSLOCATION AND ASSEMBLY MODULE SUBUNIT TAMB"/>
    <property type="match status" value="1"/>
</dbReference>
<dbReference type="RefSeq" id="WP_038048648.1">
    <property type="nucleotide sequence ID" value="NZ_JMFG01000015.1"/>
</dbReference>
<reference evidence="6 7" key="1">
    <citation type="submission" date="2014-04" db="EMBL/GenBank/DDBJ databases">
        <title>The Genome Sequence of Thermoanaerobaculum aquaticum MP-01, The First Cultivated Group 23 Acidobacterium.</title>
        <authorList>
            <person name="Stamps B.W."/>
            <person name="Losey N.A."/>
            <person name="Lawson P.A."/>
            <person name="Stevenson B.S."/>
        </authorList>
    </citation>
    <scope>NUCLEOTIDE SEQUENCE [LARGE SCALE GENOMIC DNA]</scope>
    <source>
        <strain evidence="6 7">MP-01</strain>
    </source>
</reference>
<evidence type="ECO:0000256" key="2">
    <source>
        <dbReference type="ARBA" id="ARBA00022692"/>
    </source>
</evidence>
<dbReference type="EMBL" id="JMFG01000015">
    <property type="protein sequence ID" value="KDA54004.1"/>
    <property type="molecule type" value="Genomic_DNA"/>
</dbReference>
<accession>A0A062XX72</accession>
<protein>
    <recommendedName>
        <fullName evidence="5">Translocation and assembly module TamB C-terminal domain-containing protein</fullName>
    </recommendedName>
</protein>
<dbReference type="InterPro" id="IPR007452">
    <property type="entry name" value="TamB_C"/>
</dbReference>
<name>A0A062XX72_9BACT</name>
<keyword evidence="3" id="KW-1133">Transmembrane helix</keyword>
<keyword evidence="7" id="KW-1185">Reference proteome</keyword>
<organism evidence="6 7">
    <name type="scientific">Thermoanaerobaculum aquaticum</name>
    <dbReference type="NCBI Taxonomy" id="1312852"/>
    <lineage>
        <taxon>Bacteria</taxon>
        <taxon>Pseudomonadati</taxon>
        <taxon>Acidobacteriota</taxon>
        <taxon>Thermoanaerobaculia</taxon>
        <taxon>Thermoanaerobaculales</taxon>
        <taxon>Thermoanaerobaculaceae</taxon>
        <taxon>Thermoanaerobaculum</taxon>
    </lineage>
</organism>
<evidence type="ECO:0000256" key="3">
    <source>
        <dbReference type="ARBA" id="ARBA00022989"/>
    </source>
</evidence>
<dbReference type="GO" id="GO:0005886">
    <property type="term" value="C:plasma membrane"/>
    <property type="evidence" value="ECO:0007669"/>
    <property type="project" value="InterPro"/>
</dbReference>
<dbReference type="GO" id="GO:0097347">
    <property type="term" value="C:TAM protein secretion complex"/>
    <property type="evidence" value="ECO:0007669"/>
    <property type="project" value="TreeGrafter"/>
</dbReference>
<dbReference type="AlphaFoldDB" id="A0A062XX72"/>
<keyword evidence="2" id="KW-0812">Transmembrane</keyword>
<evidence type="ECO:0000313" key="6">
    <source>
        <dbReference type="EMBL" id="KDA54004.1"/>
    </source>
</evidence>
<dbReference type="Pfam" id="PF04357">
    <property type="entry name" value="TamB"/>
    <property type="match status" value="1"/>
</dbReference>